<dbReference type="EMBL" id="JACEFI010000007">
    <property type="protein sequence ID" value="KAH0597362.1"/>
    <property type="molecule type" value="Genomic_DNA"/>
</dbReference>
<dbReference type="AlphaFoldDB" id="A0A9P8S7X3"/>
<accession>A0A9P8S7X3</accession>
<name>A0A9P8S7X3_9HYPO</name>
<dbReference type="Proteomes" id="UP000764110">
    <property type="component" value="Unassembled WGS sequence"/>
</dbReference>
<evidence type="ECO:0000313" key="1">
    <source>
        <dbReference type="EMBL" id="KAH0597362.1"/>
    </source>
</evidence>
<keyword evidence="2" id="KW-1185">Reference proteome</keyword>
<gene>
    <name evidence="1" type="ORF">MHUMG1_04740</name>
</gene>
<evidence type="ECO:0000313" key="2">
    <source>
        <dbReference type="Proteomes" id="UP000764110"/>
    </source>
</evidence>
<sequence length="133" mass="14662">MTSNLTAPVHDTQHFGSRPELAVADWSHGWPWPIHSSGSCQPGPGSVDGLRGGLRISWSRGQLSVVWCLRVSAETPGARFEHLDPADGDPPGGTLNRLARHKRQLVPPGTHRQWPAANHRALSRTRHALFWPH</sequence>
<reference evidence="1 2" key="1">
    <citation type="submission" date="2020-07" db="EMBL/GenBank/DDBJ databases">
        <title>Metarhizium humberi genome.</title>
        <authorList>
            <person name="Lysoe E."/>
        </authorList>
    </citation>
    <scope>NUCLEOTIDE SEQUENCE [LARGE SCALE GENOMIC DNA]</scope>
    <source>
        <strain evidence="1 2">ESALQ1638</strain>
    </source>
</reference>
<organism evidence="1 2">
    <name type="scientific">Metarhizium humberi</name>
    <dbReference type="NCBI Taxonomy" id="2596975"/>
    <lineage>
        <taxon>Eukaryota</taxon>
        <taxon>Fungi</taxon>
        <taxon>Dikarya</taxon>
        <taxon>Ascomycota</taxon>
        <taxon>Pezizomycotina</taxon>
        <taxon>Sordariomycetes</taxon>
        <taxon>Hypocreomycetidae</taxon>
        <taxon>Hypocreales</taxon>
        <taxon>Clavicipitaceae</taxon>
        <taxon>Metarhizium</taxon>
    </lineage>
</organism>
<comment type="caution">
    <text evidence="1">The sequence shown here is derived from an EMBL/GenBank/DDBJ whole genome shotgun (WGS) entry which is preliminary data.</text>
</comment>
<protein>
    <submittedName>
        <fullName evidence="1">Uncharacterized protein</fullName>
    </submittedName>
</protein>
<proteinExistence type="predicted"/>